<feature type="signal peptide" evidence="2">
    <location>
        <begin position="1"/>
        <end position="21"/>
    </location>
</feature>
<organism evidence="3 4">
    <name type="scientific">Marinobacter albus</name>
    <dbReference type="NCBI Taxonomy" id="3030833"/>
    <lineage>
        <taxon>Bacteria</taxon>
        <taxon>Pseudomonadati</taxon>
        <taxon>Pseudomonadota</taxon>
        <taxon>Gammaproteobacteria</taxon>
        <taxon>Pseudomonadales</taxon>
        <taxon>Marinobacteraceae</taxon>
        <taxon>Marinobacter</taxon>
    </lineage>
</organism>
<comment type="caution">
    <text evidence="3">The sequence shown here is derived from an EMBL/GenBank/DDBJ whole genome shotgun (WGS) entry which is preliminary data.</text>
</comment>
<keyword evidence="1" id="KW-0802">TPR repeat</keyword>
<reference evidence="3 4" key="1">
    <citation type="submission" date="2023-05" db="EMBL/GenBank/DDBJ databases">
        <title>Marinobacter albus sp. nov., a marine bacterium isolated from sand in a coastal intertidal zone of huludao.</title>
        <authorList>
            <person name="Deng T."/>
        </authorList>
    </citation>
    <scope>NUCLEOTIDE SEQUENCE [LARGE SCALE GENOMIC DNA]</scope>
    <source>
        <strain evidence="3 4">M216</strain>
    </source>
</reference>
<evidence type="ECO:0000256" key="1">
    <source>
        <dbReference type="PROSITE-ProRule" id="PRU00339"/>
    </source>
</evidence>
<keyword evidence="2" id="KW-0732">Signal</keyword>
<protein>
    <submittedName>
        <fullName evidence="3">Tetratricopeptide repeat protein</fullName>
    </submittedName>
</protein>
<name>A0ABT7HEW0_9GAMM</name>
<dbReference type="Pfam" id="PF13432">
    <property type="entry name" value="TPR_16"/>
    <property type="match status" value="1"/>
</dbReference>
<dbReference type="InterPro" id="IPR019734">
    <property type="entry name" value="TPR_rpt"/>
</dbReference>
<evidence type="ECO:0000313" key="3">
    <source>
        <dbReference type="EMBL" id="MDK9558908.1"/>
    </source>
</evidence>
<dbReference type="Proteomes" id="UP001223547">
    <property type="component" value="Unassembled WGS sequence"/>
</dbReference>
<dbReference type="InterPro" id="IPR011990">
    <property type="entry name" value="TPR-like_helical_dom_sf"/>
</dbReference>
<sequence length="441" mass="49225">MLAFRLTLLCWLLPLASSWVAASEHDSSAQTFRFGVEQFQSGDLEGARESFETARAGGLSSVSLVYNLGVVYYRLGDYESAERTFHELLNTEHQALASYNLGLVALAQGKEPAARHWFARVATPSTPEKLRALAEVQLEKLAPHATEDYSRGSRMGYLAASVGYDSNIAGLPDTSATSEGGIFGEVLAAASTTVGELGEGRLRLGGVAYGRHYPANDEYDTSLLQGELIWSRTLASSVQGASLTMSQSWYDADALERRYGVEGFQRWSACGGFMVLERCSVALAAAHVDGGDGFEGYDGEWYRLRLSAMRRFRGWLLDGDYRWEVNDRKDFRAGDQFISVSPQHHTLELTGRYRLRPDLTLGWIGAYRYSRYQDAHVLLEGNALVSEIRVDSRIEAGVFAERRLTGNWLVRAEWQVQDNDSRIDRYDYRRHTLIASLEGSF</sequence>
<dbReference type="PROSITE" id="PS50005">
    <property type="entry name" value="TPR"/>
    <property type="match status" value="1"/>
</dbReference>
<dbReference type="RefSeq" id="WP_219868010.1">
    <property type="nucleotide sequence ID" value="NZ_JASSQD010000002.1"/>
</dbReference>
<dbReference type="EMBL" id="JASSQD010000002">
    <property type="protein sequence ID" value="MDK9558908.1"/>
    <property type="molecule type" value="Genomic_DNA"/>
</dbReference>
<keyword evidence="4" id="KW-1185">Reference proteome</keyword>
<evidence type="ECO:0000256" key="2">
    <source>
        <dbReference type="SAM" id="SignalP"/>
    </source>
</evidence>
<proteinExistence type="predicted"/>
<feature type="repeat" description="TPR" evidence="1">
    <location>
        <begin position="62"/>
        <end position="95"/>
    </location>
</feature>
<accession>A0ABT7HEW0</accession>
<gene>
    <name evidence="3" type="ORF">QQF73_14835</name>
</gene>
<dbReference type="SUPFAM" id="SSF48452">
    <property type="entry name" value="TPR-like"/>
    <property type="match status" value="1"/>
</dbReference>
<evidence type="ECO:0000313" key="4">
    <source>
        <dbReference type="Proteomes" id="UP001223547"/>
    </source>
</evidence>
<dbReference type="Gene3D" id="1.25.40.10">
    <property type="entry name" value="Tetratricopeptide repeat domain"/>
    <property type="match status" value="1"/>
</dbReference>
<feature type="chain" id="PRO_5046705352" evidence="2">
    <location>
        <begin position="22"/>
        <end position="441"/>
    </location>
</feature>